<feature type="transmembrane region" description="Helical" evidence="1">
    <location>
        <begin position="88"/>
        <end position="108"/>
    </location>
</feature>
<name>A0ABD1Y1W9_9MARC</name>
<sequence>MWHCWLHFHLSALNFSIPNVFSLCLASLSLMLMFQHNSDHKLADAAWKVSIEGTACLGHPSVGLVLINAMDQKRPSCPFVLVTWEGGLLLPAFISADVLYVLLLQCFADVRGNGSSWQLPLQPLRAATHLATSTKS</sequence>
<keyword evidence="3" id="KW-1185">Reference proteome</keyword>
<gene>
    <name evidence="2" type="ORF">R1flu_000950</name>
</gene>
<organism evidence="2 3">
    <name type="scientific">Riccia fluitans</name>
    <dbReference type="NCBI Taxonomy" id="41844"/>
    <lineage>
        <taxon>Eukaryota</taxon>
        <taxon>Viridiplantae</taxon>
        <taxon>Streptophyta</taxon>
        <taxon>Embryophyta</taxon>
        <taxon>Marchantiophyta</taxon>
        <taxon>Marchantiopsida</taxon>
        <taxon>Marchantiidae</taxon>
        <taxon>Marchantiales</taxon>
        <taxon>Ricciaceae</taxon>
        <taxon>Riccia</taxon>
    </lineage>
</organism>
<evidence type="ECO:0000256" key="1">
    <source>
        <dbReference type="SAM" id="Phobius"/>
    </source>
</evidence>
<comment type="caution">
    <text evidence="2">The sequence shown here is derived from an EMBL/GenBank/DDBJ whole genome shotgun (WGS) entry which is preliminary data.</text>
</comment>
<keyword evidence="1" id="KW-0472">Membrane</keyword>
<dbReference type="AlphaFoldDB" id="A0ABD1Y1W9"/>
<evidence type="ECO:0000313" key="3">
    <source>
        <dbReference type="Proteomes" id="UP001605036"/>
    </source>
</evidence>
<accession>A0ABD1Y1W9</accession>
<proteinExistence type="predicted"/>
<keyword evidence="1" id="KW-0812">Transmembrane</keyword>
<evidence type="ECO:0000313" key="2">
    <source>
        <dbReference type="EMBL" id="KAL2620745.1"/>
    </source>
</evidence>
<dbReference type="Proteomes" id="UP001605036">
    <property type="component" value="Unassembled WGS sequence"/>
</dbReference>
<feature type="transmembrane region" description="Helical" evidence="1">
    <location>
        <begin position="12"/>
        <end position="34"/>
    </location>
</feature>
<reference evidence="2 3" key="1">
    <citation type="submission" date="2024-09" db="EMBL/GenBank/DDBJ databases">
        <title>Chromosome-scale assembly of Riccia fluitans.</title>
        <authorList>
            <person name="Paukszto L."/>
            <person name="Sawicki J."/>
            <person name="Karawczyk K."/>
            <person name="Piernik-Szablinska J."/>
            <person name="Szczecinska M."/>
            <person name="Mazdziarz M."/>
        </authorList>
    </citation>
    <scope>NUCLEOTIDE SEQUENCE [LARGE SCALE GENOMIC DNA]</scope>
    <source>
        <strain evidence="2">Rf_01</strain>
        <tissue evidence="2">Aerial parts of the thallus</tissue>
    </source>
</reference>
<dbReference type="EMBL" id="JBHFFA010000006">
    <property type="protein sequence ID" value="KAL2620745.1"/>
    <property type="molecule type" value="Genomic_DNA"/>
</dbReference>
<keyword evidence="1" id="KW-1133">Transmembrane helix</keyword>
<protein>
    <submittedName>
        <fullName evidence="2">Uncharacterized protein</fullName>
    </submittedName>
</protein>